<evidence type="ECO:0000313" key="2">
    <source>
        <dbReference type="Proteomes" id="UP000828390"/>
    </source>
</evidence>
<keyword evidence="2" id="KW-1185">Reference proteome</keyword>
<dbReference type="AlphaFoldDB" id="A0A9D4ME61"/>
<accession>A0A9D4ME61</accession>
<proteinExistence type="predicted"/>
<evidence type="ECO:0000313" key="1">
    <source>
        <dbReference type="EMBL" id="KAH3873551.1"/>
    </source>
</evidence>
<comment type="caution">
    <text evidence="1">The sequence shown here is derived from an EMBL/GenBank/DDBJ whole genome shotgun (WGS) entry which is preliminary data.</text>
</comment>
<reference evidence="1" key="2">
    <citation type="submission" date="2020-11" db="EMBL/GenBank/DDBJ databases">
        <authorList>
            <person name="McCartney M.A."/>
            <person name="Auch B."/>
            <person name="Kono T."/>
            <person name="Mallez S."/>
            <person name="Becker A."/>
            <person name="Gohl D.M."/>
            <person name="Silverstein K.A.T."/>
            <person name="Koren S."/>
            <person name="Bechman K.B."/>
            <person name="Herman A."/>
            <person name="Abrahante J.E."/>
            <person name="Garbe J."/>
        </authorList>
    </citation>
    <scope>NUCLEOTIDE SEQUENCE</scope>
    <source>
        <strain evidence="1">Duluth1</strain>
        <tissue evidence="1">Whole animal</tissue>
    </source>
</reference>
<reference evidence="1" key="1">
    <citation type="journal article" date="2019" name="bioRxiv">
        <title>The Genome of the Zebra Mussel, Dreissena polymorpha: A Resource for Invasive Species Research.</title>
        <authorList>
            <person name="McCartney M.A."/>
            <person name="Auch B."/>
            <person name="Kono T."/>
            <person name="Mallez S."/>
            <person name="Zhang Y."/>
            <person name="Obille A."/>
            <person name="Becker A."/>
            <person name="Abrahante J.E."/>
            <person name="Garbe J."/>
            <person name="Badalamenti J.P."/>
            <person name="Herman A."/>
            <person name="Mangelson H."/>
            <person name="Liachko I."/>
            <person name="Sullivan S."/>
            <person name="Sone E.D."/>
            <person name="Koren S."/>
            <person name="Silverstein K.A.T."/>
            <person name="Beckman K.B."/>
            <person name="Gohl D.M."/>
        </authorList>
    </citation>
    <scope>NUCLEOTIDE SEQUENCE</scope>
    <source>
        <strain evidence="1">Duluth1</strain>
        <tissue evidence="1">Whole animal</tissue>
    </source>
</reference>
<protein>
    <submittedName>
        <fullName evidence="1">Uncharacterized protein</fullName>
    </submittedName>
</protein>
<dbReference type="EMBL" id="JAIWYP010000002">
    <property type="protein sequence ID" value="KAH3873551.1"/>
    <property type="molecule type" value="Genomic_DNA"/>
</dbReference>
<name>A0A9D4ME61_DREPO</name>
<dbReference type="Proteomes" id="UP000828390">
    <property type="component" value="Unassembled WGS sequence"/>
</dbReference>
<sequence length="58" mass="6853">MAQFSTLSPTQTCKTQLVSMLLIWDRFWSVEPGHPRLSFSWMVKARRSWQLLLPRGMD</sequence>
<gene>
    <name evidence="1" type="ORF">DPMN_036789</name>
</gene>
<organism evidence="1 2">
    <name type="scientific">Dreissena polymorpha</name>
    <name type="common">Zebra mussel</name>
    <name type="synonym">Mytilus polymorpha</name>
    <dbReference type="NCBI Taxonomy" id="45954"/>
    <lineage>
        <taxon>Eukaryota</taxon>
        <taxon>Metazoa</taxon>
        <taxon>Spiralia</taxon>
        <taxon>Lophotrochozoa</taxon>
        <taxon>Mollusca</taxon>
        <taxon>Bivalvia</taxon>
        <taxon>Autobranchia</taxon>
        <taxon>Heteroconchia</taxon>
        <taxon>Euheterodonta</taxon>
        <taxon>Imparidentia</taxon>
        <taxon>Neoheterodontei</taxon>
        <taxon>Myida</taxon>
        <taxon>Dreissenoidea</taxon>
        <taxon>Dreissenidae</taxon>
        <taxon>Dreissena</taxon>
    </lineage>
</organism>